<dbReference type="EMBL" id="LUXM01000019">
    <property type="protein sequence ID" value="KZU96520.1"/>
    <property type="molecule type" value="Genomic_DNA"/>
</dbReference>
<evidence type="ECO:0000256" key="1">
    <source>
        <dbReference type="SAM" id="Phobius"/>
    </source>
</evidence>
<dbReference type="AlphaFoldDB" id="A0A165RY35"/>
<evidence type="ECO:0008006" key="4">
    <source>
        <dbReference type="Google" id="ProtNLM"/>
    </source>
</evidence>
<feature type="transmembrane region" description="Helical" evidence="1">
    <location>
        <begin position="47"/>
        <end position="70"/>
    </location>
</feature>
<evidence type="ECO:0000313" key="3">
    <source>
        <dbReference type="Proteomes" id="UP000076882"/>
    </source>
</evidence>
<dbReference type="RefSeq" id="WP_044432141.1">
    <property type="nucleotide sequence ID" value="NZ_CP010528.1"/>
</dbReference>
<accession>A0A165RY35</accession>
<keyword evidence="1" id="KW-0812">Transmembrane</keyword>
<feature type="transmembrane region" description="Helical" evidence="1">
    <location>
        <begin position="90"/>
        <end position="111"/>
    </location>
</feature>
<organism evidence="2 3">
    <name type="scientific">Lactiplantibacillus plantarum</name>
    <name type="common">Lactobacillus plantarum</name>
    <dbReference type="NCBI Taxonomy" id="1590"/>
    <lineage>
        <taxon>Bacteria</taxon>
        <taxon>Bacillati</taxon>
        <taxon>Bacillota</taxon>
        <taxon>Bacilli</taxon>
        <taxon>Lactobacillales</taxon>
        <taxon>Lactobacillaceae</taxon>
        <taxon>Lactiplantibacillus</taxon>
    </lineage>
</organism>
<dbReference type="KEGG" id="lpb:SH83_13075"/>
<keyword evidence="1" id="KW-1133">Transmembrane helix</keyword>
<dbReference type="PATRIC" id="fig|1590.144.peg.2717"/>
<name>A0A165RY35_LACPN</name>
<sequence>MSPLKNGSNEATVNRRALSLTSMYFNRFLVFRYVTAIFFFVNLYWAIVLFGFGSGIGLLPSILLIGTAVVMVEQIGKFWKHTNRLTFTRWFYWVQLFINLSVGLSLVFGKLKVFYPFLNEASLPWVLSVLGFGILVSAFLEYRVFLIEHDKDRYIKHIRQFAASI</sequence>
<feature type="transmembrane region" description="Helical" evidence="1">
    <location>
        <begin position="123"/>
        <end position="146"/>
    </location>
</feature>
<proteinExistence type="predicted"/>
<comment type="caution">
    <text evidence="2">The sequence shown here is derived from an EMBL/GenBank/DDBJ whole genome shotgun (WGS) entry which is preliminary data.</text>
</comment>
<reference evidence="2 3" key="1">
    <citation type="submission" date="2016-03" db="EMBL/GenBank/DDBJ databases">
        <title>Comparative genomics of 54 Lactobacillus plantarum strains reveals genomic uncoupling from niche constraints.</title>
        <authorList>
            <person name="Martino M.E."/>
        </authorList>
    </citation>
    <scope>NUCLEOTIDE SEQUENCE [LARGE SCALE GENOMIC DNA]</scope>
    <source>
        <strain evidence="2 3">19.1</strain>
    </source>
</reference>
<dbReference type="Proteomes" id="UP000076882">
    <property type="component" value="Unassembled WGS sequence"/>
</dbReference>
<feature type="transmembrane region" description="Helical" evidence="1">
    <location>
        <begin position="24"/>
        <end position="41"/>
    </location>
</feature>
<gene>
    <name evidence="2" type="ORF">Lp19_1132</name>
</gene>
<keyword evidence="1" id="KW-0472">Membrane</keyword>
<protein>
    <recommendedName>
        <fullName evidence="4">PTS cellobiose transporter subunit IIC</fullName>
    </recommendedName>
</protein>
<evidence type="ECO:0000313" key="2">
    <source>
        <dbReference type="EMBL" id="KZU96520.1"/>
    </source>
</evidence>